<feature type="signal peptide" evidence="3">
    <location>
        <begin position="1"/>
        <end position="18"/>
    </location>
</feature>
<dbReference type="SUPFAM" id="SSF53850">
    <property type="entry name" value="Periplasmic binding protein-like II"/>
    <property type="match status" value="1"/>
</dbReference>
<keyword evidence="2 3" id="KW-0732">Signal</keyword>
<dbReference type="InterPro" id="IPR005770">
    <property type="entry name" value="PhnD"/>
</dbReference>
<organism evidence="4 5">
    <name type="scientific">Anaerosporomusa subterranea</name>
    <dbReference type="NCBI Taxonomy" id="1794912"/>
    <lineage>
        <taxon>Bacteria</taxon>
        <taxon>Bacillati</taxon>
        <taxon>Bacillota</taxon>
        <taxon>Negativicutes</taxon>
        <taxon>Acetonemataceae</taxon>
        <taxon>Anaerosporomusa</taxon>
    </lineage>
</organism>
<comment type="caution">
    <text evidence="4">The sequence shown here is derived from an EMBL/GenBank/DDBJ whole genome shotgun (WGS) entry which is preliminary data.</text>
</comment>
<evidence type="ECO:0000313" key="4">
    <source>
        <dbReference type="EMBL" id="KYZ75336.1"/>
    </source>
</evidence>
<name>A0A154BN27_ANASB</name>
<dbReference type="AlphaFoldDB" id="A0A154BN27"/>
<comment type="similarity">
    <text evidence="1">Belongs to the phosphate/phosphite/phosphonate binding protein family.</text>
</comment>
<dbReference type="PANTHER" id="PTHR35841">
    <property type="entry name" value="PHOSPHONATES-BINDING PERIPLASMIC PROTEIN"/>
    <property type="match status" value="1"/>
</dbReference>
<dbReference type="Pfam" id="PF12974">
    <property type="entry name" value="Phosphonate-bd"/>
    <property type="match status" value="1"/>
</dbReference>
<dbReference type="GO" id="GO:0055085">
    <property type="term" value="P:transmembrane transport"/>
    <property type="evidence" value="ECO:0007669"/>
    <property type="project" value="InterPro"/>
</dbReference>
<evidence type="ECO:0000256" key="2">
    <source>
        <dbReference type="ARBA" id="ARBA00022729"/>
    </source>
</evidence>
<evidence type="ECO:0000256" key="1">
    <source>
        <dbReference type="ARBA" id="ARBA00007162"/>
    </source>
</evidence>
<dbReference type="EMBL" id="LSGP01000025">
    <property type="protein sequence ID" value="KYZ75336.1"/>
    <property type="molecule type" value="Genomic_DNA"/>
</dbReference>
<dbReference type="GO" id="GO:0043190">
    <property type="term" value="C:ATP-binding cassette (ABC) transporter complex"/>
    <property type="evidence" value="ECO:0007669"/>
    <property type="project" value="InterPro"/>
</dbReference>
<proteinExistence type="inferred from homology"/>
<accession>A0A154BN27</accession>
<protein>
    <recommendedName>
        <fullName evidence="6">Phosphonate ABC transporter substrate-binding protein</fullName>
    </recommendedName>
</protein>
<dbReference type="Gene3D" id="3.40.190.10">
    <property type="entry name" value="Periplasmic binding protein-like II"/>
    <property type="match status" value="2"/>
</dbReference>
<gene>
    <name evidence="4" type="ORF">AXX12_14370</name>
</gene>
<dbReference type="PROSITE" id="PS51257">
    <property type="entry name" value="PROKAR_LIPOPROTEIN"/>
    <property type="match status" value="1"/>
</dbReference>
<evidence type="ECO:0000313" key="5">
    <source>
        <dbReference type="Proteomes" id="UP000076268"/>
    </source>
</evidence>
<dbReference type="NCBIfam" id="TIGR01098">
    <property type="entry name" value="3A0109s03R"/>
    <property type="match status" value="1"/>
</dbReference>
<dbReference type="STRING" id="1794912.AXX12_14370"/>
<sequence length="310" mass="35201">MRAIFFIFLFMLNSSLFISGCGFGDSKPYIRFKETEQLQQVKQSSAKETIQPLRIVVSSVLPYKETSGYYRQIAEHLAIQIGRPTELIQRQSNMEVSILLANGGADIALFSTGTYVSYAESHTLEALAMQQRLGTPFYYSYVVVPKDTDIITFASLRGKSFAFTDTLSFSGYLIPSYMLKRSAMTPEQFFSRYLFTYSHMKSLRAVAERVVDGAAIDSSVYEYAKENSPELIDAVRIISTSMPIGTGPVVVKKNMSEDQKELLRSILLNMHHNVDMRQTLKGLMIDRFIAAKSEYYEYPARITQEMRSQL</sequence>
<dbReference type="CDD" id="cd13571">
    <property type="entry name" value="PBP2_PnhD_1"/>
    <property type="match status" value="1"/>
</dbReference>
<feature type="chain" id="PRO_5039713055" description="Phosphonate ABC transporter substrate-binding protein" evidence="3">
    <location>
        <begin position="19"/>
        <end position="310"/>
    </location>
</feature>
<keyword evidence="5" id="KW-1185">Reference proteome</keyword>
<dbReference type="Proteomes" id="UP000076268">
    <property type="component" value="Unassembled WGS sequence"/>
</dbReference>
<dbReference type="PANTHER" id="PTHR35841:SF1">
    <property type="entry name" value="PHOSPHONATES-BINDING PERIPLASMIC PROTEIN"/>
    <property type="match status" value="1"/>
</dbReference>
<evidence type="ECO:0000256" key="3">
    <source>
        <dbReference type="SAM" id="SignalP"/>
    </source>
</evidence>
<reference evidence="4 5" key="1">
    <citation type="submission" date="2016-02" db="EMBL/GenBank/DDBJ databases">
        <title>Anaerosporomusa subterraneum gen. nov., sp. nov., a spore-forming obligate anaerobe isolated from saprolite.</title>
        <authorList>
            <person name="Choi J.K."/>
            <person name="Shah M."/>
            <person name="Yee N."/>
        </authorList>
    </citation>
    <scope>NUCLEOTIDE SEQUENCE [LARGE SCALE GENOMIC DNA]</scope>
    <source>
        <strain evidence="4 5">RU4</strain>
    </source>
</reference>
<evidence type="ECO:0008006" key="6">
    <source>
        <dbReference type="Google" id="ProtNLM"/>
    </source>
</evidence>